<proteinExistence type="inferred from homology"/>
<dbReference type="PANTHER" id="PTHR12696">
    <property type="entry name" value="TIP120"/>
    <property type="match status" value="1"/>
</dbReference>
<dbReference type="InterPro" id="IPR013932">
    <property type="entry name" value="TATA-bd_TIP120"/>
</dbReference>
<dbReference type="InterPro" id="IPR011989">
    <property type="entry name" value="ARM-like"/>
</dbReference>
<dbReference type="Gene3D" id="1.25.10.10">
    <property type="entry name" value="Leucine-rich Repeat Variant"/>
    <property type="match status" value="1"/>
</dbReference>
<dbReference type="Pfam" id="PF25782">
    <property type="entry name" value="TPR_CAND1"/>
    <property type="match status" value="1"/>
</dbReference>
<accession>A0A0M0KE15</accession>
<keyword evidence="3" id="KW-0833">Ubl conjugation pathway</keyword>
<reference evidence="6" key="1">
    <citation type="journal article" date="2015" name="PLoS Genet.">
        <title>Genome Sequence and Transcriptome Analyses of Chrysochromulina tobin: Metabolic Tools for Enhanced Algal Fitness in the Prominent Order Prymnesiales (Haptophyceae).</title>
        <authorList>
            <person name="Hovde B.T."/>
            <person name="Deodato C.R."/>
            <person name="Hunsperger H.M."/>
            <person name="Ryken S.A."/>
            <person name="Yost W."/>
            <person name="Jha R.K."/>
            <person name="Patterson J."/>
            <person name="Monnat R.J. Jr."/>
            <person name="Barlow S.B."/>
            <person name="Starkenburg S.R."/>
            <person name="Cattolico R.A."/>
        </authorList>
    </citation>
    <scope>NUCLEOTIDE SEQUENCE</scope>
    <source>
        <strain evidence="6">CCMP291</strain>
    </source>
</reference>
<evidence type="ECO:0000313" key="5">
    <source>
        <dbReference type="EMBL" id="KOO37081.1"/>
    </source>
</evidence>
<keyword evidence="6" id="KW-1185">Reference proteome</keyword>
<evidence type="ECO:0000256" key="2">
    <source>
        <dbReference type="ARBA" id="ARBA00022737"/>
    </source>
</evidence>
<evidence type="ECO:0000259" key="4">
    <source>
        <dbReference type="Pfam" id="PF08623"/>
    </source>
</evidence>
<dbReference type="Proteomes" id="UP000037460">
    <property type="component" value="Unassembled WGS sequence"/>
</dbReference>
<evidence type="ECO:0000256" key="1">
    <source>
        <dbReference type="ARBA" id="ARBA00007657"/>
    </source>
</evidence>
<evidence type="ECO:0000256" key="3">
    <source>
        <dbReference type="ARBA" id="ARBA00022786"/>
    </source>
</evidence>
<dbReference type="Pfam" id="PF08623">
    <property type="entry name" value="TIP120"/>
    <property type="match status" value="1"/>
</dbReference>
<sequence length="852" mass="90831">MDVFATFNDLMMQVAVTRSPEGEMGVDAMAVDDAGATAAALLLAEVPRVVKAAVRQLKEKSQKTRVAAFHCVRQLASTLPGCLEAHAASVVPGIAKALADVSSNTLRIEALTFLRLCLATHKPSTFQPHVATVLPSVLALADDRYYKTVAEALRVCTELVCILRPNPPDKSFAYDAHVNKLYAVVEKRLQAQDQDQEVKECAIVCMGAIVTRLADHPAVQLPTILPILLERMHNEITRITAVKTFAAIAVAKLDVKLTTALHSGQTLLQSTVAELCTFLRKSNRPLRQASLSTLNVLLLHHAKTLTDDDVAAVVSELAALVTDADLHVAHLALVLGRTVVAQRSKQMAGPLREVLLPKVLLLLQSSLLQGVALRSLLAFFAELVAHDLSGLTLETITAELLALPAKAKASDVPRHSLAAVSQAIAACCEGAPAKSVAMVDRFVGQLSSGSAPNAAFALFCLGEIGKRTDLSSHSSLLATVTNAFTSEDEDTRSAASFALGSIAAGNLGAYVPHLLAQVDASEHDYLMLHAFKEMLGAGGGALAGFAAQLLPKLLAFAERDEEGVRNVVAECLGRLCAVAPAVVVPQLEALLPSPSAATRSTVIGCIRCAVTELGTGSLPPPLPASLLGFLLTLKDTDLRVRRGAVLTLNCLAHNKPLAIKELLPQLLPLLYIETVMRPELVHQVDLGPFKHTVDDGLEIRKAAFETMETLLAKCADRLEFSAFLTHLVTGLKDDGDIKLLCHRMLIDLTLLAPAAPVVISTLEAMVDPLLKTLTATLKENAVKQQIERHNELVRSAMRAVRALEKLPDAETVAKFGEMVRTNLKTGKLAERYAAVIAEEQAPEEGGAAGAVP</sequence>
<keyword evidence="2" id="KW-0677">Repeat</keyword>
<gene>
    <name evidence="5" type="ORF">Ctob_012122</name>
</gene>
<dbReference type="SUPFAM" id="SSF48371">
    <property type="entry name" value="ARM repeat"/>
    <property type="match status" value="1"/>
</dbReference>
<organism evidence="5 6">
    <name type="scientific">Chrysochromulina tobinii</name>
    <dbReference type="NCBI Taxonomy" id="1460289"/>
    <lineage>
        <taxon>Eukaryota</taxon>
        <taxon>Haptista</taxon>
        <taxon>Haptophyta</taxon>
        <taxon>Prymnesiophyceae</taxon>
        <taxon>Prymnesiales</taxon>
        <taxon>Chrysochromulinaceae</taxon>
        <taxon>Chrysochromulina</taxon>
    </lineage>
</organism>
<dbReference type="OrthoDB" id="6260732at2759"/>
<comment type="similarity">
    <text evidence="1">Belongs to the CAND family.</text>
</comment>
<name>A0A0M0KE15_9EUKA</name>
<protein>
    <submittedName>
        <fullName evidence="5">Cullin-associated nedd8-dissociated protein 1-like protein</fullName>
    </submittedName>
</protein>
<feature type="domain" description="TATA-binding protein interacting (TIP20)" evidence="4">
    <location>
        <begin position="659"/>
        <end position="819"/>
    </location>
</feature>
<dbReference type="AlphaFoldDB" id="A0A0M0KE15"/>
<dbReference type="GO" id="GO:0010265">
    <property type="term" value="P:SCF complex assembly"/>
    <property type="evidence" value="ECO:0007669"/>
    <property type="project" value="InterPro"/>
</dbReference>
<dbReference type="InterPro" id="IPR016024">
    <property type="entry name" value="ARM-type_fold"/>
</dbReference>
<dbReference type="EMBL" id="JWZX01000594">
    <property type="protein sequence ID" value="KOO37081.1"/>
    <property type="molecule type" value="Genomic_DNA"/>
</dbReference>
<dbReference type="InterPro" id="IPR039852">
    <property type="entry name" value="CAND1/CAND2"/>
</dbReference>
<comment type="caution">
    <text evidence="5">The sequence shown here is derived from an EMBL/GenBank/DDBJ whole genome shotgun (WGS) entry which is preliminary data.</text>
</comment>
<evidence type="ECO:0000313" key="6">
    <source>
        <dbReference type="Proteomes" id="UP000037460"/>
    </source>
</evidence>